<sequence>MVRVTSQRLTMVASIFALLDGQHPVLGKQSQSGHEGHPIDLNEPPSTSTFSEMEQMFKVHLEQHEDDLRTIQGYQGVGNANHGSVSSNELLARCEKIIHDHPKLMEMAKALQPPQRIGSSSKPPLPPKKKQ</sequence>
<name>A0A024FX15_9STRA</name>
<accession>A0A024FX15</accession>
<feature type="region of interest" description="Disordered" evidence="1">
    <location>
        <begin position="109"/>
        <end position="131"/>
    </location>
</feature>
<dbReference type="InParanoid" id="A0A024FX15"/>
<evidence type="ECO:0000313" key="3">
    <source>
        <dbReference type="Proteomes" id="UP000053237"/>
    </source>
</evidence>
<proteinExistence type="predicted"/>
<dbReference type="EMBL" id="CAIX01000597">
    <property type="protein sequence ID" value="CCI11204.1"/>
    <property type="molecule type" value="Genomic_DNA"/>
</dbReference>
<dbReference type="AlphaFoldDB" id="A0A024FX15"/>
<gene>
    <name evidence="2" type="ORF">BN9_125440</name>
</gene>
<feature type="region of interest" description="Disordered" evidence="1">
    <location>
        <begin position="27"/>
        <end position="48"/>
    </location>
</feature>
<keyword evidence="3" id="KW-1185">Reference proteome</keyword>
<evidence type="ECO:0000313" key="2">
    <source>
        <dbReference type="EMBL" id="CCI11204.1"/>
    </source>
</evidence>
<comment type="caution">
    <text evidence="2">The sequence shown here is derived from an EMBL/GenBank/DDBJ whole genome shotgun (WGS) entry which is preliminary data.</text>
</comment>
<protein>
    <submittedName>
        <fullName evidence="2">Uncharacterized protein</fullName>
    </submittedName>
</protein>
<dbReference type="Proteomes" id="UP000053237">
    <property type="component" value="Unassembled WGS sequence"/>
</dbReference>
<organism evidence="2 3">
    <name type="scientific">Albugo candida</name>
    <dbReference type="NCBI Taxonomy" id="65357"/>
    <lineage>
        <taxon>Eukaryota</taxon>
        <taxon>Sar</taxon>
        <taxon>Stramenopiles</taxon>
        <taxon>Oomycota</taxon>
        <taxon>Peronosporomycetes</taxon>
        <taxon>Albuginales</taxon>
        <taxon>Albuginaceae</taxon>
        <taxon>Albugo</taxon>
    </lineage>
</organism>
<reference evidence="2 3" key="1">
    <citation type="submission" date="2012-05" db="EMBL/GenBank/DDBJ databases">
        <title>Recombination and specialization in a pathogen metapopulation.</title>
        <authorList>
            <person name="Gardiner A."/>
            <person name="Kemen E."/>
            <person name="Schultz-Larsen T."/>
            <person name="MacLean D."/>
            <person name="Van Oosterhout C."/>
            <person name="Jones J.D.G."/>
        </authorList>
    </citation>
    <scope>NUCLEOTIDE SEQUENCE [LARGE SCALE GENOMIC DNA]</scope>
    <source>
        <strain evidence="2 3">Ac Nc2</strain>
    </source>
</reference>
<evidence type="ECO:0000256" key="1">
    <source>
        <dbReference type="SAM" id="MobiDB-lite"/>
    </source>
</evidence>